<reference evidence="1" key="1">
    <citation type="submission" date="2013-08" db="EMBL/GenBank/DDBJ databases">
        <authorList>
            <person name="Mendez C."/>
            <person name="Richter M."/>
            <person name="Ferrer M."/>
            <person name="Sanchez J."/>
        </authorList>
    </citation>
    <scope>NUCLEOTIDE SEQUENCE</scope>
</reference>
<protein>
    <submittedName>
        <fullName evidence="1">Uncharacterized protein</fullName>
    </submittedName>
</protein>
<reference evidence="1" key="2">
    <citation type="journal article" date="2014" name="ISME J.">
        <title>Microbial stratification in low pH oxic and suboxic macroscopic growths along an acid mine drainage.</title>
        <authorList>
            <person name="Mendez-Garcia C."/>
            <person name="Mesa V."/>
            <person name="Sprenger R.R."/>
            <person name="Richter M."/>
            <person name="Diez M.S."/>
            <person name="Solano J."/>
            <person name="Bargiela R."/>
            <person name="Golyshina O.V."/>
            <person name="Manteca A."/>
            <person name="Ramos J.L."/>
            <person name="Gallego J.R."/>
            <person name="Llorente I."/>
            <person name="Martins Dos Santos V.A."/>
            <person name="Jensen O.N."/>
            <person name="Pelaez A.I."/>
            <person name="Sanchez J."/>
            <person name="Ferrer M."/>
        </authorList>
    </citation>
    <scope>NUCLEOTIDE SEQUENCE</scope>
</reference>
<name>T0ZXA8_9ZZZZ</name>
<comment type="caution">
    <text evidence="1">The sequence shown here is derived from an EMBL/GenBank/DDBJ whole genome shotgun (WGS) entry which is preliminary data.</text>
</comment>
<dbReference type="AlphaFoldDB" id="T0ZXA8"/>
<dbReference type="Gene3D" id="2.40.160.20">
    <property type="match status" value="1"/>
</dbReference>
<dbReference type="EMBL" id="AUZX01013761">
    <property type="protein sequence ID" value="EQD34540.1"/>
    <property type="molecule type" value="Genomic_DNA"/>
</dbReference>
<feature type="non-terminal residue" evidence="1">
    <location>
        <position position="134"/>
    </location>
</feature>
<proteinExistence type="predicted"/>
<gene>
    <name evidence="1" type="ORF">B1A_18641</name>
</gene>
<sequence>MHKTLIAGAIVATLALAIPVAAGASPSWTLDVNLASVHTERWARHSLNQRNLGLGVTAQFNRNWSISAGWYRNSYRRGSAYALVNWTPWHLALPAGWSIAAGATAGLDSGYRRNELATQPLVAAALLRVIAPQG</sequence>
<organism evidence="1">
    <name type="scientific">mine drainage metagenome</name>
    <dbReference type="NCBI Taxonomy" id="410659"/>
    <lineage>
        <taxon>unclassified sequences</taxon>
        <taxon>metagenomes</taxon>
        <taxon>ecological metagenomes</taxon>
    </lineage>
</organism>
<evidence type="ECO:0000313" key="1">
    <source>
        <dbReference type="EMBL" id="EQD34540.1"/>
    </source>
</evidence>
<accession>T0ZXA8</accession>